<evidence type="ECO:0000313" key="1">
    <source>
        <dbReference type="EMBL" id="GAA0366248.1"/>
    </source>
</evidence>
<dbReference type="RefSeq" id="WP_252799037.1">
    <property type="nucleotide sequence ID" value="NZ_BAAABM010000066.1"/>
</dbReference>
<proteinExistence type="predicted"/>
<protein>
    <submittedName>
        <fullName evidence="1">Uncharacterized protein</fullName>
    </submittedName>
</protein>
<name>A0ABP3HCG6_9ACTN</name>
<accession>A0ABP3HCG6</accession>
<evidence type="ECO:0000313" key="2">
    <source>
        <dbReference type="Proteomes" id="UP001501822"/>
    </source>
</evidence>
<comment type="caution">
    <text evidence="1">The sequence shown here is derived from an EMBL/GenBank/DDBJ whole genome shotgun (WGS) entry which is preliminary data.</text>
</comment>
<keyword evidence="2" id="KW-1185">Reference proteome</keyword>
<dbReference type="Proteomes" id="UP001501822">
    <property type="component" value="Unassembled WGS sequence"/>
</dbReference>
<gene>
    <name evidence="1" type="ORF">GCM10010151_65230</name>
</gene>
<organism evidence="1 2">
    <name type="scientific">Actinoallomurus spadix</name>
    <dbReference type="NCBI Taxonomy" id="79912"/>
    <lineage>
        <taxon>Bacteria</taxon>
        <taxon>Bacillati</taxon>
        <taxon>Actinomycetota</taxon>
        <taxon>Actinomycetes</taxon>
        <taxon>Streptosporangiales</taxon>
        <taxon>Thermomonosporaceae</taxon>
        <taxon>Actinoallomurus</taxon>
    </lineage>
</organism>
<reference evidence="2" key="1">
    <citation type="journal article" date="2019" name="Int. J. Syst. Evol. Microbiol.">
        <title>The Global Catalogue of Microorganisms (GCM) 10K type strain sequencing project: providing services to taxonomists for standard genome sequencing and annotation.</title>
        <authorList>
            <consortium name="The Broad Institute Genomics Platform"/>
            <consortium name="The Broad Institute Genome Sequencing Center for Infectious Disease"/>
            <person name="Wu L."/>
            <person name="Ma J."/>
        </authorList>
    </citation>
    <scope>NUCLEOTIDE SEQUENCE [LARGE SCALE GENOMIC DNA]</scope>
    <source>
        <strain evidence="2">JCM 3146</strain>
    </source>
</reference>
<dbReference type="EMBL" id="BAAABM010000066">
    <property type="protein sequence ID" value="GAA0366248.1"/>
    <property type="molecule type" value="Genomic_DNA"/>
</dbReference>
<sequence length="264" mass="28643">MSVNVPITDAAEAAKFITLGMRPRLLPARDLAYGDYVRRYREDETFAELTNAVANGLGLAVLACSQQTGLVLAATDGSLFEIKMEDYSRRAAARDRREKMLHGLVHLAVAAVAYPRPADLANDSYIGRVSVEQVDAVVREACRVLDEKAAAAEESLDPLEEAPDLEKTWRVYARRPSAAATKDGRLAPDATRSMVTKALKFLTEQGFLSQVGGEGGGTYRTTPRYQVQVRELAADRAFAELLDLGVVTVTDGHGTLRAVSSDTL</sequence>